<feature type="compositionally biased region" description="Low complexity" evidence="3">
    <location>
        <begin position="174"/>
        <end position="192"/>
    </location>
</feature>
<dbReference type="GO" id="GO:0005737">
    <property type="term" value="C:cytoplasm"/>
    <property type="evidence" value="ECO:0000266"/>
    <property type="project" value="RGD"/>
</dbReference>
<dbReference type="RGD" id="1563892">
    <property type="gene designation" value="Dact3"/>
</dbReference>
<reference evidence="7" key="1">
    <citation type="journal article" date="2012" name="Nat. Commun.">
        <title>Quantitative maps of protein phosphorylation sites across 14 different rat organs and tissues.</title>
        <authorList>
            <person name="Lundby A."/>
            <person name="Secher A."/>
            <person name="Lage K."/>
            <person name="Nordsborg N.B."/>
            <person name="Dmytriyev A."/>
            <person name="Lundby C."/>
            <person name="Olsen J.V."/>
        </authorList>
    </citation>
    <scope>IDENTIFICATION BY MASS SPECTROMETRY [LARGE SCALE ANALYSIS]</scope>
</reference>
<dbReference type="GO" id="GO:0030308">
    <property type="term" value="P:negative regulation of cell growth"/>
    <property type="evidence" value="ECO:0000266"/>
    <property type="project" value="RGD"/>
</dbReference>
<dbReference type="AlphaFoldDB" id="M0R4J7"/>
<dbReference type="GO" id="GO:0010719">
    <property type="term" value="P:negative regulation of epithelial to mesenchymal transition"/>
    <property type="evidence" value="ECO:0000266"/>
    <property type="project" value="RGD"/>
</dbReference>
<reference evidence="4" key="3">
    <citation type="submission" date="2025-08" db="UniProtKB">
        <authorList>
            <consortium name="Ensembl"/>
        </authorList>
    </citation>
    <scope>IDENTIFICATION</scope>
    <source>
        <strain evidence="4">Brown Norway</strain>
    </source>
</reference>
<dbReference type="Pfam" id="PF15268">
    <property type="entry name" value="Dapper"/>
    <property type="match status" value="2"/>
</dbReference>
<dbReference type="OMA" id="RYPPDPF"/>
<dbReference type="AGR" id="RGD:1563892"/>
<feature type="compositionally biased region" description="Low complexity" evidence="3">
    <location>
        <begin position="359"/>
        <end position="369"/>
    </location>
</feature>
<dbReference type="STRING" id="10116.ENSRNOP00000075172"/>
<feature type="compositionally biased region" description="Gly residues" evidence="3">
    <location>
        <begin position="620"/>
        <end position="630"/>
    </location>
</feature>
<accession>M0R4J7</accession>
<dbReference type="GO" id="GO:0001837">
    <property type="term" value="P:epithelial to mesenchymal transition"/>
    <property type="evidence" value="ECO:0007669"/>
    <property type="project" value="Ensembl"/>
</dbReference>
<feature type="region of interest" description="Disordered" evidence="3">
    <location>
        <begin position="156"/>
        <end position="231"/>
    </location>
</feature>
<dbReference type="HOGENOM" id="CLU_031461_0_0_1"/>
<feature type="compositionally biased region" description="Low complexity" evidence="3">
    <location>
        <begin position="578"/>
        <end position="599"/>
    </location>
</feature>
<dbReference type="InterPro" id="IPR024843">
    <property type="entry name" value="Dapper"/>
</dbReference>
<dbReference type="CTD" id="147906"/>
<dbReference type="Bgee" id="ENSRNOG00000052256">
    <property type="expression patterns" value="Expressed in frontal cortex and 19 other cell types or tissues"/>
</dbReference>
<dbReference type="Proteomes" id="UP000002494">
    <property type="component" value="Chromosome 1"/>
</dbReference>
<name>M0R4J7_RAT</name>
<dbReference type="eggNOG" id="KOG4119">
    <property type="taxonomic scope" value="Eukaryota"/>
</dbReference>
<dbReference type="GO" id="GO:0042802">
    <property type="term" value="F:identical protein binding"/>
    <property type="evidence" value="ECO:0000266"/>
    <property type="project" value="RGD"/>
</dbReference>
<dbReference type="GO" id="GO:0070097">
    <property type="term" value="F:delta-catenin binding"/>
    <property type="evidence" value="ECO:0000266"/>
    <property type="project" value="RGD"/>
</dbReference>
<organism evidence="4 5">
    <name type="scientific">Rattus norvegicus</name>
    <name type="common">Rat</name>
    <dbReference type="NCBI Taxonomy" id="10116"/>
    <lineage>
        <taxon>Eukaryota</taxon>
        <taxon>Metazoa</taxon>
        <taxon>Chordata</taxon>
        <taxon>Craniata</taxon>
        <taxon>Vertebrata</taxon>
        <taxon>Euteleostomi</taxon>
        <taxon>Mammalia</taxon>
        <taxon>Eutheria</taxon>
        <taxon>Euarchontoglires</taxon>
        <taxon>Glires</taxon>
        <taxon>Rodentia</taxon>
        <taxon>Myomorpha</taxon>
        <taxon>Muroidea</taxon>
        <taxon>Muridae</taxon>
        <taxon>Murinae</taxon>
        <taxon>Rattus</taxon>
    </lineage>
</organism>
<dbReference type="GeneTree" id="ENSGT00950000183181"/>
<dbReference type="KEGG" id="rno:499088"/>
<feature type="compositionally biased region" description="Low complexity" evidence="3">
    <location>
        <begin position="398"/>
        <end position="410"/>
    </location>
</feature>
<dbReference type="InParanoid" id="M0R4J7"/>
<dbReference type="GO" id="GO:0060070">
    <property type="term" value="P:canonical Wnt signaling pathway"/>
    <property type="evidence" value="ECO:0007669"/>
    <property type="project" value="Ensembl"/>
</dbReference>
<keyword evidence="2" id="KW-0175">Coiled coil</keyword>
<feature type="compositionally biased region" description="Pro residues" evidence="3">
    <location>
        <begin position="371"/>
        <end position="385"/>
    </location>
</feature>
<gene>
    <name evidence="4 6" type="primary">Dact3</name>
</gene>
<feature type="region of interest" description="Disordered" evidence="3">
    <location>
        <begin position="254"/>
        <end position="633"/>
    </location>
</feature>
<dbReference type="iPTMnet" id="M0R4J7"/>
<dbReference type="GlyGen" id="M0R4J7">
    <property type="glycosylation" value="5 sites"/>
</dbReference>
<proteinExistence type="evidence at protein level"/>
<evidence type="ECO:0000313" key="6">
    <source>
        <dbReference type="RGD" id="1563892"/>
    </source>
</evidence>
<feature type="compositionally biased region" description="Pro residues" evidence="3">
    <location>
        <begin position="529"/>
        <end position="539"/>
    </location>
</feature>
<dbReference type="PhosphoSitePlus" id="M0R4J7"/>
<feature type="compositionally biased region" description="Acidic residues" evidence="3">
    <location>
        <begin position="110"/>
        <end position="123"/>
    </location>
</feature>
<evidence type="ECO:0000256" key="2">
    <source>
        <dbReference type="ARBA" id="ARBA00023054"/>
    </source>
</evidence>
<evidence type="ECO:0000256" key="3">
    <source>
        <dbReference type="SAM" id="MobiDB-lite"/>
    </source>
</evidence>
<evidence type="ECO:0007829" key="7">
    <source>
        <dbReference type="PubMed" id="22673903"/>
    </source>
</evidence>
<evidence type="ECO:0000313" key="5">
    <source>
        <dbReference type="Proteomes" id="UP000002494"/>
    </source>
</evidence>
<dbReference type="GO" id="GO:0005080">
    <property type="term" value="F:protein kinase C binding"/>
    <property type="evidence" value="ECO:0000266"/>
    <property type="project" value="RGD"/>
</dbReference>
<dbReference type="GO" id="GO:0090090">
    <property type="term" value="P:negative regulation of canonical Wnt signaling pathway"/>
    <property type="evidence" value="ECO:0000266"/>
    <property type="project" value="RGD"/>
</dbReference>
<dbReference type="GO" id="GO:0051018">
    <property type="term" value="F:protein kinase A binding"/>
    <property type="evidence" value="ECO:0000266"/>
    <property type="project" value="RGD"/>
</dbReference>
<evidence type="ECO:0000313" key="4">
    <source>
        <dbReference type="Ensembl" id="ENSRNOP00000075172.2"/>
    </source>
</evidence>
<evidence type="ECO:0000256" key="1">
    <source>
        <dbReference type="ARBA" id="ARBA00010807"/>
    </source>
</evidence>
<protein>
    <submittedName>
        <fullName evidence="4">Dishevelled-binding antagonist of beta-catenin 3</fullName>
    </submittedName>
</protein>
<reference evidence="4" key="2">
    <citation type="submission" date="2024-01" db="EMBL/GenBank/DDBJ databases">
        <title>GRCr8: a new rat reference genome assembly contstructed from accurate long reads and long range scaffolding.</title>
        <authorList>
            <person name="Doris P.A."/>
            <person name="Kalbfleisch T."/>
            <person name="Li K."/>
            <person name="Howe K."/>
            <person name="Wood J."/>
        </authorList>
    </citation>
    <scope>NUCLEOTIDE SEQUENCE [LARGE SCALE GENOMIC DNA]</scope>
    <source>
        <strain evidence="4">Brown Norway</strain>
    </source>
</reference>
<dbReference type="PANTHER" id="PTHR15919">
    <property type="entry name" value="DAPPER-RELATED"/>
    <property type="match status" value="1"/>
</dbReference>
<dbReference type="Ensembl" id="ENSRNOT00000084601.3">
    <property type="protein sequence ID" value="ENSRNOP00000075172.2"/>
    <property type="gene ID" value="ENSRNOG00000052256.3"/>
</dbReference>
<dbReference type="GO" id="GO:0030178">
    <property type="term" value="P:negative regulation of Wnt signaling pathway"/>
    <property type="evidence" value="ECO:0000266"/>
    <property type="project" value="RGD"/>
</dbReference>
<sequence>MQMRRGWAAQWAGAYADETVTARPAGGRAAGAGRWDRREGRPWGPAGLGRGAAAMIRAFSFPVSPERGRLRGWLEGSLAGLCELHWLRERQEYRVQQALRLAQPGMGGAEAEDEEDAEEDEDAAAARRAAAALEEQLEALPGLIWDLGQQLGDLSLESGGLDQESGRSSGFYEDPSSTGGPDSPPSTFCGDSGFSGSGSYGRLGPSDPRGIYASERPKSLGDASPSVPESVGARVAVPRSFSAPYPTAAAGAETCSSAERRARAGPFLTPSPLHAVALRSPRPSGRVPCGSPDGAASRPLDGYISALLRRRRRRGAGQPRTSPGGADGGARRQNGARPRPPEASPPPGGARPAREPSTERAWAAAWEAEVPPEPTPPAAASPPSSPAEGRLVKAQYIPGAPAASRGLPGRAARRRAPPLTRGRSVEQSPPRERPRAAGRRGRLAEPSGRRGSPRARKAARSQSETSLLGRAHAAPPPKYPTAERDEPRPPRPRRGPAPTPTVQACRRWRSTAEIDAPDVRRPRARVPAPRGPAPSPSAPPRRLLYGCAGSDSECSAAGRPVPLGRRMPSGCAPGGYGESESSASEGESPAFSSASSDSDGSGGLVWPQQLVAAAGASPSGPGGAAGGGTPAGPAKVFVKIKASHALKKKILRFRSGSLKSALKEEMALSSGL</sequence>
<reference evidence="4" key="4">
    <citation type="submission" date="2025-09" db="UniProtKB">
        <authorList>
            <consortium name="Ensembl"/>
        </authorList>
    </citation>
    <scope>IDENTIFICATION</scope>
    <source>
        <strain evidence="4">Brown Norway</strain>
    </source>
</reference>
<comment type="similarity">
    <text evidence="1">Belongs to the dapper family.</text>
</comment>
<keyword evidence="5" id="KW-1185">Reference proteome</keyword>
<feature type="region of interest" description="Disordered" evidence="3">
    <location>
        <begin position="104"/>
        <end position="126"/>
    </location>
</feature>
<dbReference type="FunCoup" id="M0R4J7">
    <property type="interactions" value="499"/>
</dbReference>
<dbReference type="PaxDb" id="10116-ENSRNOP00000064284"/>
<dbReference type="PANTHER" id="PTHR15919:SF1">
    <property type="entry name" value="DAPPER HOMOLOG 3"/>
    <property type="match status" value="1"/>
</dbReference>